<dbReference type="EMBL" id="ABMCAI010000046">
    <property type="protein sequence ID" value="ELB7040022.1"/>
    <property type="molecule type" value="Genomic_DNA"/>
</dbReference>
<feature type="transmembrane region" description="Helical" evidence="1">
    <location>
        <begin position="6"/>
        <end position="22"/>
    </location>
</feature>
<feature type="transmembrane region" description="Helical" evidence="1">
    <location>
        <begin position="88"/>
        <end position="109"/>
    </location>
</feature>
<keyword evidence="1" id="KW-0812">Transmembrane</keyword>
<comment type="caution">
    <text evidence="2">The sequence shown here is derived from an EMBL/GenBank/DDBJ whole genome shotgun (WGS) entry which is preliminary data.</text>
</comment>
<gene>
    <name evidence="2" type="primary">wzy</name>
    <name evidence="2" type="ORF">RH555_003264</name>
</gene>
<feature type="transmembrane region" description="Helical" evidence="1">
    <location>
        <begin position="243"/>
        <end position="263"/>
    </location>
</feature>
<evidence type="ECO:0000313" key="3">
    <source>
        <dbReference type="Proteomes" id="UP001257645"/>
    </source>
</evidence>
<name>A0AAN3ZHT2_SHIDY</name>
<dbReference type="AlphaFoldDB" id="A0AAN3ZHT2"/>
<dbReference type="Pfam" id="PF14897">
    <property type="entry name" value="EpsG"/>
    <property type="match status" value="1"/>
</dbReference>
<keyword evidence="1" id="KW-0472">Membrane</keyword>
<accession>A0AAN3ZHT2</accession>
<dbReference type="InterPro" id="IPR049458">
    <property type="entry name" value="EpsG-like"/>
</dbReference>
<dbReference type="Proteomes" id="UP001257645">
    <property type="component" value="Unassembled WGS sequence"/>
</dbReference>
<feature type="transmembrane region" description="Helical" evidence="1">
    <location>
        <begin position="270"/>
        <end position="290"/>
    </location>
</feature>
<reference evidence="2" key="1">
    <citation type="submission" date="2023-06" db="EMBL/GenBank/DDBJ databases">
        <authorList>
            <consortium name="PulseNet: The National Subtyping Network for Foodborne Disease Surveillance"/>
        </authorList>
    </citation>
    <scope>NUCLEOTIDE SEQUENCE</scope>
    <source>
        <strain evidence="2">PNUSAE150395</strain>
    </source>
</reference>
<keyword evidence="1" id="KW-1133">Transmembrane helix</keyword>
<evidence type="ECO:0000256" key="1">
    <source>
        <dbReference type="SAM" id="Phobius"/>
    </source>
</evidence>
<organism evidence="2 3">
    <name type="scientific">Shigella dysenteriae</name>
    <dbReference type="NCBI Taxonomy" id="622"/>
    <lineage>
        <taxon>Bacteria</taxon>
        <taxon>Pseudomonadati</taxon>
        <taxon>Pseudomonadota</taxon>
        <taxon>Gammaproteobacteria</taxon>
        <taxon>Enterobacterales</taxon>
        <taxon>Enterobacteriaceae</taxon>
        <taxon>Shigella</taxon>
    </lineage>
</organism>
<feature type="transmembrane region" description="Helical" evidence="1">
    <location>
        <begin position="296"/>
        <end position="313"/>
    </location>
</feature>
<feature type="transmembrane region" description="Helical" evidence="1">
    <location>
        <begin position="27"/>
        <end position="46"/>
    </location>
</feature>
<proteinExistence type="predicted"/>
<sequence>MYFLLFFSIFYFVYVILIGTLCHNYKALLIFSLIPLTIVSGIRYNVGFDFMSYVDYFNQLKYSDDIYLDSTFKYISYFTYYIGGNEQILFLIYAVFYSVALYFLIKLVLENYITEINNFYTIGLVLSFYSFYFLLSFNQIRAVLSALILCYGLLKNKIDFSFIITITLSILFHSAAMFILPLYFVLRKINVTVLLVIFPFLVVASFFNIFSDIVRFILTLLNSRFLIYFNSEYFVPRTGMEKMYSMISMIIVLGMVVCLSKLLPKKFDLMIKFVILFVLLRAMSIDILIFARFSDFLKPMAIILIFTAVYFSSNKVRPRIILPFYLIMTLFLCIFNIIIGSNITKGNYYTYGYNICFFGNKCIDKFY</sequence>
<feature type="transmembrane region" description="Helical" evidence="1">
    <location>
        <begin position="160"/>
        <end position="186"/>
    </location>
</feature>
<feature type="transmembrane region" description="Helical" evidence="1">
    <location>
        <begin position="121"/>
        <end position="154"/>
    </location>
</feature>
<feature type="transmembrane region" description="Helical" evidence="1">
    <location>
        <begin position="320"/>
        <end position="339"/>
    </location>
</feature>
<feature type="transmembrane region" description="Helical" evidence="1">
    <location>
        <begin position="193"/>
        <end position="218"/>
    </location>
</feature>
<protein>
    <submittedName>
        <fullName evidence="2">O124/O164 family O-antigen polymerase</fullName>
    </submittedName>
</protein>
<evidence type="ECO:0000313" key="2">
    <source>
        <dbReference type="EMBL" id="ELB7040022.1"/>
    </source>
</evidence>